<gene>
    <name evidence="3" type="ORF">PAESOLCIP111_05960</name>
</gene>
<evidence type="ECO:0000259" key="2">
    <source>
        <dbReference type="PROSITE" id="PS51272"/>
    </source>
</evidence>
<organism evidence="3 4">
    <name type="scientific">Paenibacillus solanacearum</name>
    <dbReference type="NCBI Taxonomy" id="2048548"/>
    <lineage>
        <taxon>Bacteria</taxon>
        <taxon>Bacillati</taxon>
        <taxon>Bacillota</taxon>
        <taxon>Bacilli</taxon>
        <taxon>Bacillales</taxon>
        <taxon>Paenibacillaceae</taxon>
        <taxon>Paenibacillus</taxon>
    </lineage>
</organism>
<dbReference type="InterPro" id="IPR001119">
    <property type="entry name" value="SLH_dom"/>
</dbReference>
<feature type="domain" description="SLH" evidence="2">
    <location>
        <begin position="1163"/>
        <end position="1226"/>
    </location>
</feature>
<keyword evidence="4" id="KW-1185">Reference proteome</keyword>
<dbReference type="Pfam" id="PF18316">
    <property type="entry name" value="S-l_SbsC_C"/>
    <property type="match status" value="1"/>
</dbReference>
<dbReference type="Pfam" id="PF02368">
    <property type="entry name" value="Big_2"/>
    <property type="match status" value="2"/>
</dbReference>
<dbReference type="SMART" id="SM00635">
    <property type="entry name" value="BID_2"/>
    <property type="match status" value="2"/>
</dbReference>
<dbReference type="PROSITE" id="PS51272">
    <property type="entry name" value="SLH"/>
    <property type="match status" value="3"/>
</dbReference>
<dbReference type="InterPro" id="IPR011493">
    <property type="entry name" value="GLUG"/>
</dbReference>
<protein>
    <recommendedName>
        <fullName evidence="2">SLH domain-containing protein</fullName>
    </recommendedName>
</protein>
<sequence>MKRLSILLTLLLAFSVLIGGQGFLVPIARADAGSIPPEEAGWVLISTAAQLEHINQNQPSYVGRSIRLMNDIDMTGYDWIPFGGNENPAFSGTFDGRGHRISGISIHDVARTDVGFFGIVSGTIRNLSLSVEAEGGSSTGGLVGRLNGGRVILSSTQGTVTGGNSSDTGVSSVGGLVGVAVNSAIERSHSSASVKSGSAGNQFAGGLVGAQGTGIISNAYATGTVTNASNPGIFFTAGGLAAQLIYGTIESSYAAGALTLSASVSYVIAGGFAGSLITEASIIDSYFDNVTTQQTKGVADYSSGGSVQLAGRATADMRQQSNYEGWDFADTWTVHPAVNGGYPYFRPIFLTNDLPRATKETPYSLTLEAVDSAAGGLSWSASPLPAGMRLTGSGTLEGTPELAGAFPITVTATDAGLRTANALMTLYVDEFAPDIAGFSIVPGRLFGSTKVTATPGNPDHTFAYRFGGSAGVRPFVGVPLPGGTIPYSLGTDIPAAAAGQTLEVYELDAGQTVRAWSSARLEAAHIQDKVFVTGVSLHPSELALTAGQAPQKLTATVQPADATNPAVTWSTSNPDAASVDSAGTVTPIAAGIAIVTATTVDGAFTAHATVTVQPVPPTTGTVTGTVYGIGNVPLSGAAVMANGMSGMTDRHGNFTLTGVAAGTHTLTISAPGYDVYITSVNVISGQTAQLGRIDLTLTPVPVTGVSLHPTELILTAGQAPQKLTATVQPADATNPAVTWLSSNPAIASVDSAGTVTPVAEGTATVTVTTVDGSYNAHATVTVQPVPPTTGTVTGTVYGIGDAPIDGATASANGMSGTTDGYGKFIIGNIAPGAHTLTLTAPGYNDYMTSVTVVAGQIVDSGRFDLTALDTEEPSDHSDSVQSTGQVPAPDPETMMTITINGQDVRVVMAKEQASDGRAVLRLMLDGKLLNTLFAGSEAADLELNSAEPIVKVDLPAAALQALADRHPNAVIRISASGASYSLPLHLWLSVPIDAVATVAIARINDTDGDELAASLNQQGYTMLAEPVDFSLYIDGNDMTDTGSVYIMRTIPLDAPVLPDRSTVVWIDGAGRPHFIPSVFRTVDPQPEAVFYAPHHSLYTAIRSNRTFEDVKGHWAQADIELLANKLVVQGTDQNIFVPDRTVTRAEFAAMLIRALGLDEKPGYTLYSDVSPEKDWYSGAVGAASKAGVIEGYADGTFKPNAPITREQITVMLSRVLQFAGKLRETDEAALDRFADHAVVADWAKQPAAQLLAANVIEGVTDTTFAPQALATRAQCSALLKRMLHYLKFID</sequence>
<accession>A0A916K9R4</accession>
<dbReference type="Proteomes" id="UP000693672">
    <property type="component" value="Unassembled WGS sequence"/>
</dbReference>
<dbReference type="PANTHER" id="PTHR43308:SF5">
    <property type="entry name" value="S-LAYER PROTEIN _ PEPTIDOGLYCAN ENDO-BETA-N-ACETYLGLUCOSAMINIDASE"/>
    <property type="match status" value="1"/>
</dbReference>
<feature type="region of interest" description="Disordered" evidence="1">
    <location>
        <begin position="869"/>
        <end position="892"/>
    </location>
</feature>
<feature type="domain" description="SLH" evidence="2">
    <location>
        <begin position="1102"/>
        <end position="1162"/>
    </location>
</feature>
<dbReference type="InterPro" id="IPR040751">
    <property type="entry name" value="SbsC_C"/>
</dbReference>
<reference evidence="3" key="1">
    <citation type="submission" date="2021-06" db="EMBL/GenBank/DDBJ databases">
        <authorList>
            <person name="Criscuolo A."/>
        </authorList>
    </citation>
    <scope>NUCLEOTIDE SEQUENCE</scope>
    <source>
        <strain evidence="3">CIP111600</strain>
    </source>
</reference>
<dbReference type="Pfam" id="PF07581">
    <property type="entry name" value="Glug"/>
    <property type="match status" value="1"/>
</dbReference>
<evidence type="ECO:0000313" key="3">
    <source>
        <dbReference type="EMBL" id="CAG7649828.1"/>
    </source>
</evidence>
<dbReference type="PANTHER" id="PTHR43308">
    <property type="entry name" value="OUTER MEMBRANE PROTEIN ALPHA-RELATED"/>
    <property type="match status" value="1"/>
</dbReference>
<dbReference type="RefSeq" id="WP_218095640.1">
    <property type="nucleotide sequence ID" value="NZ_CAJVAS010000050.1"/>
</dbReference>
<proteinExistence type="predicted"/>
<dbReference type="Pfam" id="PF00395">
    <property type="entry name" value="SLH"/>
    <property type="match status" value="3"/>
</dbReference>
<evidence type="ECO:0000256" key="1">
    <source>
        <dbReference type="SAM" id="MobiDB-lite"/>
    </source>
</evidence>
<dbReference type="InterPro" id="IPR003343">
    <property type="entry name" value="Big_2"/>
</dbReference>
<feature type="domain" description="SLH" evidence="2">
    <location>
        <begin position="1230"/>
        <end position="1290"/>
    </location>
</feature>
<evidence type="ECO:0000313" key="4">
    <source>
        <dbReference type="Proteomes" id="UP000693672"/>
    </source>
</evidence>
<dbReference type="InterPro" id="IPR051465">
    <property type="entry name" value="Cell_Envelope_Struct_Comp"/>
</dbReference>
<name>A0A916K9R4_9BACL</name>
<dbReference type="EMBL" id="CAJVAS010000050">
    <property type="protein sequence ID" value="CAG7649828.1"/>
    <property type="molecule type" value="Genomic_DNA"/>
</dbReference>
<dbReference type="Pfam" id="PF13620">
    <property type="entry name" value="CarboxypepD_reg"/>
    <property type="match status" value="2"/>
</dbReference>
<comment type="caution">
    <text evidence="3">The sequence shown here is derived from an EMBL/GenBank/DDBJ whole genome shotgun (WGS) entry which is preliminary data.</text>
</comment>